<dbReference type="Pfam" id="PF02255">
    <property type="entry name" value="PTS_IIA"/>
    <property type="match status" value="1"/>
</dbReference>
<keyword evidence="6" id="KW-0460">Magnesium</keyword>
<dbReference type="EMBL" id="CP118848">
    <property type="protein sequence ID" value="WHI60501.1"/>
    <property type="molecule type" value="Genomic_DNA"/>
</dbReference>
<keyword evidence="3" id="KW-0808">Transferase</keyword>
<keyword evidence="2" id="KW-0762">Sugar transport</keyword>
<evidence type="ECO:0000256" key="5">
    <source>
        <dbReference type="PIRSR" id="PIRSR000699-1"/>
    </source>
</evidence>
<evidence type="ECO:0000256" key="3">
    <source>
        <dbReference type="ARBA" id="ARBA00022679"/>
    </source>
</evidence>
<keyword evidence="1" id="KW-0813">Transport</keyword>
<dbReference type="InterPro" id="IPR003188">
    <property type="entry name" value="PTS_IIA_lac/cel"/>
</dbReference>
<organism evidence="8 9">
    <name type="scientific">Mammaliicoccus lentus</name>
    <name type="common">Staphylococcus lentus</name>
    <dbReference type="NCBI Taxonomy" id="42858"/>
    <lineage>
        <taxon>Bacteria</taxon>
        <taxon>Bacillati</taxon>
        <taxon>Bacillota</taxon>
        <taxon>Bacilli</taxon>
        <taxon>Bacillales</taxon>
        <taxon>Staphylococcaceae</taxon>
        <taxon>Mammaliicoccus</taxon>
    </lineage>
</organism>
<dbReference type="SUPFAM" id="SSF46973">
    <property type="entry name" value="Enzyme IIa from lactose specific PTS, IIa-lac"/>
    <property type="match status" value="1"/>
</dbReference>
<keyword evidence="6" id="KW-0479">Metal-binding</keyword>
<dbReference type="PANTHER" id="PTHR34382">
    <property type="entry name" value="PTS SYSTEM N,N'-DIACETYLCHITOBIOSE-SPECIFIC EIIA COMPONENT"/>
    <property type="match status" value="1"/>
</dbReference>
<keyword evidence="4" id="KW-0598">Phosphotransferase system</keyword>
<dbReference type="PANTHER" id="PTHR34382:SF7">
    <property type="entry name" value="PTS SYSTEM N,N'-DIACETYLCHITOBIOSE-SPECIFIC EIIA COMPONENT"/>
    <property type="match status" value="1"/>
</dbReference>
<dbReference type="GO" id="GO:0009401">
    <property type="term" value="P:phosphoenolpyruvate-dependent sugar phosphotransferase system"/>
    <property type="evidence" value="ECO:0007669"/>
    <property type="project" value="UniProtKB-KW"/>
</dbReference>
<dbReference type="RefSeq" id="WP_194200653.1">
    <property type="nucleotide sequence ID" value="NZ_CP118848.1"/>
</dbReference>
<evidence type="ECO:0000256" key="2">
    <source>
        <dbReference type="ARBA" id="ARBA00022597"/>
    </source>
</evidence>
<evidence type="ECO:0000313" key="9">
    <source>
        <dbReference type="Proteomes" id="UP001223261"/>
    </source>
</evidence>
<protein>
    <submittedName>
        <fullName evidence="8">PTS lactose/cellobiose transporter subunit IIA</fullName>
    </submittedName>
</protein>
<feature type="active site" description="Tele-phosphohistidine intermediate" evidence="5">
    <location>
        <position position="79"/>
    </location>
</feature>
<dbReference type="AlphaFoldDB" id="A0AAP1RQV2"/>
<reference evidence="8" key="1">
    <citation type="journal article" date="2023" name="Antibiotics">
        <title>Prevalence and Molecular Characterization of Methicillin-Resistant Staphylococci (MRS) and Mammaliicocci (MRM) in Dromedary Camels from Algeria: First Detection of SCCmec-mecC Hybrid in Methicillin-Resistant Mammaliicoccus lentus.</title>
        <authorList>
            <person name="Belhout C."/>
            <person name="Boyen F."/>
            <person name="Vereecke N."/>
            <person name="Theuns S."/>
            <person name="Taibi N."/>
            <person name="Stegger M."/>
            <person name="de la Fe-Rodriguez P.Y."/>
            <person name="Bouayad L."/>
            <person name="Elgroud R."/>
            <person name="Butaye P."/>
        </authorList>
    </citation>
    <scope>NUCLEOTIDE SEQUENCE</scope>
    <source>
        <strain evidence="8">7048</strain>
    </source>
</reference>
<evidence type="ECO:0000256" key="7">
    <source>
        <dbReference type="PROSITE-ProRule" id="PRU00418"/>
    </source>
</evidence>
<feature type="modified residue" description="Phosphohistidine; by HPr" evidence="7">
    <location>
        <position position="79"/>
    </location>
</feature>
<comment type="cofactor">
    <cofactor evidence="6">
        <name>Mg(2+)</name>
        <dbReference type="ChEBI" id="CHEBI:18420"/>
    </cofactor>
    <text evidence="6">Binds 1 Mg(2+) ion per trimer.</text>
</comment>
<sequence>MSTKEDLQMISFSIIMHAGNARSNCMEALQMGRNGHFDKAFEKIESADEEFVKAHNKQTTLLQEESQGKSHDLSIILIHAQDHLMTAMTVKEMAMEMIEMYKRITVLEEGK</sequence>
<evidence type="ECO:0000313" key="8">
    <source>
        <dbReference type="EMBL" id="WHI60501.1"/>
    </source>
</evidence>
<name>A0AAP1RQV2_MAMLE</name>
<dbReference type="Proteomes" id="UP001223261">
    <property type="component" value="Chromosome"/>
</dbReference>
<feature type="binding site" evidence="6">
    <location>
        <position position="82"/>
    </location>
    <ligand>
        <name>Mg(2+)</name>
        <dbReference type="ChEBI" id="CHEBI:18420"/>
        <note>ligand shared between all trimeric partners</note>
    </ligand>
</feature>
<dbReference type="CDD" id="cd00215">
    <property type="entry name" value="PTS_IIA_lac"/>
    <property type="match status" value="1"/>
</dbReference>
<dbReference type="GO" id="GO:0046872">
    <property type="term" value="F:metal ion binding"/>
    <property type="evidence" value="ECO:0007669"/>
    <property type="project" value="UniProtKB-KW"/>
</dbReference>
<dbReference type="PROSITE" id="PS51095">
    <property type="entry name" value="PTS_EIIA_TYPE_3"/>
    <property type="match status" value="1"/>
</dbReference>
<evidence type="ECO:0000256" key="1">
    <source>
        <dbReference type="ARBA" id="ARBA00022448"/>
    </source>
</evidence>
<dbReference type="GO" id="GO:0016740">
    <property type="term" value="F:transferase activity"/>
    <property type="evidence" value="ECO:0007669"/>
    <property type="project" value="UniProtKB-KW"/>
</dbReference>
<evidence type="ECO:0000256" key="6">
    <source>
        <dbReference type="PIRSR" id="PIRSR000699-2"/>
    </source>
</evidence>
<dbReference type="InterPro" id="IPR036542">
    <property type="entry name" value="PTS_IIA_lac/cel_sf"/>
</dbReference>
<gene>
    <name evidence="8" type="ORF">PYH69_02415</name>
</gene>
<evidence type="ECO:0000256" key="4">
    <source>
        <dbReference type="ARBA" id="ARBA00022683"/>
    </source>
</evidence>
<dbReference type="PIRSF" id="PIRSF000699">
    <property type="entry name" value="PTS_IILac_III"/>
    <property type="match status" value="1"/>
</dbReference>
<accession>A0AAP1RQV2</accession>
<proteinExistence type="predicted"/>
<dbReference type="Gene3D" id="1.20.58.80">
    <property type="entry name" value="Phosphotransferase system, lactose/cellobiose-type IIA subunit"/>
    <property type="match status" value="1"/>
</dbReference>